<dbReference type="EC" id="2.7.8.5" evidence="5 16"/>
<evidence type="ECO:0000256" key="17">
    <source>
        <dbReference type="RuleBase" id="RU003750"/>
    </source>
</evidence>
<dbReference type="InterPro" id="IPR048254">
    <property type="entry name" value="CDP_ALCOHOL_P_TRANSF_CS"/>
</dbReference>
<feature type="transmembrane region" description="Helical" evidence="18">
    <location>
        <begin position="12"/>
        <end position="40"/>
    </location>
</feature>
<evidence type="ECO:0000256" key="11">
    <source>
        <dbReference type="ARBA" id="ARBA00023098"/>
    </source>
</evidence>
<evidence type="ECO:0000256" key="13">
    <source>
        <dbReference type="ARBA" id="ARBA00023209"/>
    </source>
</evidence>
<evidence type="ECO:0000256" key="4">
    <source>
        <dbReference type="ARBA" id="ARBA00010441"/>
    </source>
</evidence>
<comment type="function">
    <text evidence="1">This protein catalyzes the committed step to the synthesis of the acidic phospholipids.</text>
</comment>
<comment type="catalytic activity">
    <reaction evidence="15">
        <text>a CDP-1,2-diacyl-sn-glycerol + sn-glycerol 3-phosphate = a 1,2-diacyl-sn-glycero-3-phospho-(1'-sn-glycero-3'-phosphate) + CMP + H(+)</text>
        <dbReference type="Rhea" id="RHEA:12593"/>
        <dbReference type="ChEBI" id="CHEBI:15378"/>
        <dbReference type="ChEBI" id="CHEBI:57597"/>
        <dbReference type="ChEBI" id="CHEBI:58332"/>
        <dbReference type="ChEBI" id="CHEBI:60110"/>
        <dbReference type="ChEBI" id="CHEBI:60377"/>
        <dbReference type="EC" id="2.7.8.5"/>
    </reaction>
</comment>
<dbReference type="PROSITE" id="PS00379">
    <property type="entry name" value="CDP_ALCOHOL_P_TRANSF"/>
    <property type="match status" value="1"/>
</dbReference>
<organism evidence="19 20">
    <name type="scientific">Ruminococcus intestinalis</name>
    <dbReference type="NCBI Taxonomy" id="2763066"/>
    <lineage>
        <taxon>Bacteria</taxon>
        <taxon>Bacillati</taxon>
        <taxon>Bacillota</taxon>
        <taxon>Clostridia</taxon>
        <taxon>Eubacteriales</taxon>
        <taxon>Oscillospiraceae</taxon>
        <taxon>Ruminococcus</taxon>
    </lineage>
</organism>
<evidence type="ECO:0000256" key="18">
    <source>
        <dbReference type="SAM" id="Phobius"/>
    </source>
</evidence>
<evidence type="ECO:0000256" key="2">
    <source>
        <dbReference type="ARBA" id="ARBA00004141"/>
    </source>
</evidence>
<keyword evidence="9 18" id="KW-0812">Transmembrane</keyword>
<keyword evidence="11" id="KW-0443">Lipid metabolism</keyword>
<feature type="transmembrane region" description="Helical" evidence="18">
    <location>
        <begin position="129"/>
        <end position="151"/>
    </location>
</feature>
<dbReference type="GO" id="GO:0008444">
    <property type="term" value="F:CDP-diacylglycerol-glycerol-3-phosphate 3-phosphatidyltransferase activity"/>
    <property type="evidence" value="ECO:0007669"/>
    <property type="project" value="UniProtKB-EC"/>
</dbReference>
<dbReference type="NCBIfam" id="TIGR00560">
    <property type="entry name" value="pgsA"/>
    <property type="match status" value="1"/>
</dbReference>
<evidence type="ECO:0000256" key="3">
    <source>
        <dbReference type="ARBA" id="ARBA00005042"/>
    </source>
</evidence>
<reference evidence="19 20" key="1">
    <citation type="submission" date="2020-08" db="EMBL/GenBank/DDBJ databases">
        <title>Genome public.</title>
        <authorList>
            <person name="Liu C."/>
            <person name="Sun Q."/>
        </authorList>
    </citation>
    <scope>NUCLEOTIDE SEQUENCE [LARGE SCALE GENOMIC DNA]</scope>
    <source>
        <strain evidence="19 20">NSJ-71</strain>
    </source>
</reference>
<dbReference type="PANTHER" id="PTHR14269">
    <property type="entry name" value="CDP-DIACYLGLYCEROL--GLYCEROL-3-PHOSPHATE 3-PHOSPHATIDYLTRANSFERASE-RELATED"/>
    <property type="match status" value="1"/>
</dbReference>
<dbReference type="PANTHER" id="PTHR14269:SF62">
    <property type="entry name" value="CDP-DIACYLGLYCEROL--GLYCEROL-3-PHOSPHATE 3-PHOSPHATIDYLTRANSFERASE 1, CHLOROPLASTIC"/>
    <property type="match status" value="1"/>
</dbReference>
<dbReference type="EMBL" id="JACOPS010000004">
    <property type="protein sequence ID" value="MBC5728565.1"/>
    <property type="molecule type" value="Genomic_DNA"/>
</dbReference>
<keyword evidence="14" id="KW-1208">Phospholipid metabolism</keyword>
<comment type="pathway">
    <text evidence="3">Phospholipid metabolism; phosphatidylglycerol biosynthesis; phosphatidylglycerol from CDP-diacylglycerol: step 1/2.</text>
</comment>
<evidence type="ECO:0000256" key="5">
    <source>
        <dbReference type="ARBA" id="ARBA00013170"/>
    </source>
</evidence>
<dbReference type="Pfam" id="PF01066">
    <property type="entry name" value="CDP-OH_P_transf"/>
    <property type="match status" value="1"/>
</dbReference>
<evidence type="ECO:0000256" key="15">
    <source>
        <dbReference type="ARBA" id="ARBA00048586"/>
    </source>
</evidence>
<protein>
    <recommendedName>
        <fullName evidence="6 16">CDP-diacylglycerol--glycerol-3-phosphate 3-phosphatidyltransferase</fullName>
        <ecNumber evidence="5 16">2.7.8.5</ecNumber>
    </recommendedName>
</protein>
<dbReference type="InterPro" id="IPR004570">
    <property type="entry name" value="Phosphatidylglycerol_P_synth"/>
</dbReference>
<evidence type="ECO:0000256" key="7">
    <source>
        <dbReference type="ARBA" id="ARBA00022516"/>
    </source>
</evidence>
<evidence type="ECO:0000256" key="9">
    <source>
        <dbReference type="ARBA" id="ARBA00022692"/>
    </source>
</evidence>
<name>A0ABR7HM68_9FIRM</name>
<dbReference type="PIRSF" id="PIRSF000847">
    <property type="entry name" value="Phos_ph_gly_syn"/>
    <property type="match status" value="1"/>
</dbReference>
<dbReference type="RefSeq" id="WP_176768413.1">
    <property type="nucleotide sequence ID" value="NZ_JACOPS010000004.1"/>
</dbReference>
<evidence type="ECO:0000256" key="8">
    <source>
        <dbReference type="ARBA" id="ARBA00022679"/>
    </source>
</evidence>
<accession>A0ABR7HM68</accession>
<comment type="similarity">
    <text evidence="4 17">Belongs to the CDP-alcohol phosphatidyltransferase class-I family.</text>
</comment>
<sequence>MNLPNKLTLSRIILVPFFVASLLINFPFHTAVALVIFVVATFTDMFDGKIARSRGLVTDFGKFADPLADKILVLSALLCFVQTGWCDCIAVIIVLFREFSVTSIRLVAASKGKVVAANIFGKIKTVTQLVAIIAVLLMQFLIELFTVTSAFSVDTILYLQGIFTVVSLCLIWISTIMALVSGVIYIVQNKQFIADM</sequence>
<evidence type="ECO:0000256" key="1">
    <source>
        <dbReference type="ARBA" id="ARBA00003973"/>
    </source>
</evidence>
<dbReference type="Gene3D" id="1.20.120.1760">
    <property type="match status" value="1"/>
</dbReference>
<evidence type="ECO:0000313" key="19">
    <source>
        <dbReference type="EMBL" id="MBC5728565.1"/>
    </source>
</evidence>
<evidence type="ECO:0000313" key="20">
    <source>
        <dbReference type="Proteomes" id="UP000636755"/>
    </source>
</evidence>
<keyword evidence="8 17" id="KW-0808">Transferase</keyword>
<gene>
    <name evidence="19" type="primary">pgsA</name>
    <name evidence="19" type="ORF">H8R91_08575</name>
</gene>
<keyword evidence="10 18" id="KW-1133">Transmembrane helix</keyword>
<dbReference type="Proteomes" id="UP000636755">
    <property type="component" value="Unassembled WGS sequence"/>
</dbReference>
<feature type="transmembrane region" description="Helical" evidence="18">
    <location>
        <begin position="157"/>
        <end position="187"/>
    </location>
</feature>
<keyword evidence="12 18" id="KW-0472">Membrane</keyword>
<evidence type="ECO:0000256" key="10">
    <source>
        <dbReference type="ARBA" id="ARBA00022989"/>
    </source>
</evidence>
<evidence type="ECO:0000256" key="16">
    <source>
        <dbReference type="NCBIfam" id="TIGR00560"/>
    </source>
</evidence>
<keyword evidence="7" id="KW-0444">Lipid biosynthesis</keyword>
<evidence type="ECO:0000256" key="14">
    <source>
        <dbReference type="ARBA" id="ARBA00023264"/>
    </source>
</evidence>
<proteinExistence type="inferred from homology"/>
<keyword evidence="13" id="KW-0594">Phospholipid biosynthesis</keyword>
<comment type="caution">
    <text evidence="19">The sequence shown here is derived from an EMBL/GenBank/DDBJ whole genome shotgun (WGS) entry which is preliminary data.</text>
</comment>
<evidence type="ECO:0000256" key="6">
    <source>
        <dbReference type="ARBA" id="ARBA00014944"/>
    </source>
</evidence>
<evidence type="ECO:0000256" key="12">
    <source>
        <dbReference type="ARBA" id="ARBA00023136"/>
    </source>
</evidence>
<keyword evidence="20" id="KW-1185">Reference proteome</keyword>
<dbReference type="InterPro" id="IPR050324">
    <property type="entry name" value="CDP-alcohol_PTase-I"/>
</dbReference>
<comment type="subcellular location">
    <subcellularLocation>
        <location evidence="2">Membrane</location>
        <topology evidence="2">Multi-pass membrane protein</topology>
    </subcellularLocation>
</comment>
<feature type="transmembrane region" description="Helical" evidence="18">
    <location>
        <begin position="71"/>
        <end position="96"/>
    </location>
</feature>
<dbReference type="InterPro" id="IPR000462">
    <property type="entry name" value="CDP-OH_P_trans"/>
</dbReference>
<dbReference type="InterPro" id="IPR043130">
    <property type="entry name" value="CDP-OH_PTrfase_TM_dom"/>
</dbReference>